<proteinExistence type="predicted"/>
<dbReference type="AlphaFoldDB" id="G0R6F5"/>
<keyword evidence="2" id="KW-0812">Transmembrane</keyword>
<keyword evidence="3" id="KW-0808">Transferase</keyword>
<evidence type="ECO:0000256" key="2">
    <source>
        <dbReference type="SAM" id="Phobius"/>
    </source>
</evidence>
<organism evidence="3 4">
    <name type="scientific">Ichthyophthirius multifiliis</name>
    <name type="common">White spot disease agent</name>
    <name type="synonym">Ich</name>
    <dbReference type="NCBI Taxonomy" id="5932"/>
    <lineage>
        <taxon>Eukaryota</taxon>
        <taxon>Sar</taxon>
        <taxon>Alveolata</taxon>
        <taxon>Ciliophora</taxon>
        <taxon>Intramacronucleata</taxon>
        <taxon>Oligohymenophorea</taxon>
        <taxon>Hymenostomatida</taxon>
        <taxon>Ophryoglenina</taxon>
        <taxon>Ichthyophthirius</taxon>
    </lineage>
</organism>
<gene>
    <name evidence="3" type="ORF">IMG5_204070</name>
</gene>
<keyword evidence="4" id="KW-1185">Reference proteome</keyword>
<dbReference type="OMA" id="DEMCQYL"/>
<dbReference type="GO" id="GO:0003964">
    <property type="term" value="F:RNA-directed DNA polymerase activity"/>
    <property type="evidence" value="ECO:0007669"/>
    <property type="project" value="UniProtKB-EC"/>
</dbReference>
<keyword evidence="2" id="KW-1133">Transmembrane helix</keyword>
<keyword evidence="1" id="KW-0175">Coiled coil</keyword>
<feature type="transmembrane region" description="Helical" evidence="2">
    <location>
        <begin position="14"/>
        <end position="32"/>
    </location>
</feature>
<protein>
    <submittedName>
        <fullName evidence="3">Kinesin motor domain protein</fullName>
        <ecNumber evidence="3">2.7.7.49</ecNumber>
    </submittedName>
</protein>
<feature type="coiled-coil region" evidence="1">
    <location>
        <begin position="96"/>
        <end position="134"/>
    </location>
</feature>
<keyword evidence="3" id="KW-0548">Nucleotidyltransferase</keyword>
<evidence type="ECO:0000313" key="3">
    <source>
        <dbReference type="EMBL" id="EGR26956.1"/>
    </source>
</evidence>
<dbReference type="GeneID" id="14903014"/>
<dbReference type="EMBL" id="GL984396">
    <property type="protein sequence ID" value="EGR26956.1"/>
    <property type="molecule type" value="Genomic_DNA"/>
</dbReference>
<dbReference type="EC" id="2.7.7.49" evidence="3"/>
<name>G0R6F5_ICHMU</name>
<feature type="coiled-coil region" evidence="1">
    <location>
        <begin position="165"/>
        <end position="250"/>
    </location>
</feature>
<dbReference type="Proteomes" id="UP000008983">
    <property type="component" value="Unassembled WGS sequence"/>
</dbReference>
<accession>G0R6F5</accession>
<dbReference type="RefSeq" id="XP_004023840.1">
    <property type="nucleotide sequence ID" value="XM_004023791.1"/>
</dbReference>
<reference evidence="3 4" key="1">
    <citation type="submission" date="2011-07" db="EMBL/GenBank/DDBJ databases">
        <authorList>
            <person name="Coyne R."/>
            <person name="Brami D."/>
            <person name="Johnson J."/>
            <person name="Hostetler J."/>
            <person name="Hannick L."/>
            <person name="Clark T."/>
            <person name="Cassidy-Hanley D."/>
            <person name="Inman J."/>
        </authorList>
    </citation>
    <scope>NUCLEOTIDE SEQUENCE [LARGE SCALE GENOMIC DNA]</scope>
    <source>
        <strain evidence="3 4">G5</strain>
    </source>
</reference>
<sequence length="461" mass="56247">MLKMNKVTFFYLKILQYNFFILLNQIIIKLKLMRNLYRQNNKLNIINKQIIFKTTRMMKTKFVQIIQFNIYRSLNIQNINFKINYIKLDQLNLDKEQSLQQELNTLILKLDEKEQEIEQQYNFYDQQQQHLNEQSQQNKLEIAELKLLINNNQHNHQERIERYEIQLLQNNENQQQIQIQNIELQSLVEEQKQQIQQLENHNEKLDSSCQNYIHQLELKTKQESNLQFDLKNKQNQILEIEAQINFLRLQEEHNNKIINQKNNEIQYLNSKLEKESYYYMEQLNLKNENEEKNNLNTIKLKEVYFYIYFNENAIKKLEEKILNITEQFNKYKNIAESKITDILQKISYGQTTSQIMKDISNQLELTKKNEDLTETLKQKEYQEKEFYQAIKVYLQESKKNSLINNNILINQIHKMMLILLKIFSKIFLRTQMIKKENFNFKFINQKKKSQLQILLIQMLRT</sequence>
<evidence type="ECO:0000313" key="4">
    <source>
        <dbReference type="Proteomes" id="UP000008983"/>
    </source>
</evidence>
<dbReference type="InParanoid" id="G0R6F5"/>
<keyword evidence="2" id="KW-0472">Membrane</keyword>
<evidence type="ECO:0000256" key="1">
    <source>
        <dbReference type="SAM" id="Coils"/>
    </source>
</evidence>